<evidence type="ECO:0000256" key="9">
    <source>
        <dbReference type="RuleBase" id="RU365100"/>
    </source>
</evidence>
<dbReference type="InterPro" id="IPR041619">
    <property type="entry name" value="NAPRTase_C"/>
</dbReference>
<organism evidence="12">
    <name type="scientific">uncultured spirochete</name>
    <dbReference type="NCBI Taxonomy" id="156406"/>
    <lineage>
        <taxon>Bacteria</taxon>
        <taxon>Pseudomonadati</taxon>
        <taxon>Spirochaetota</taxon>
        <taxon>Spirochaetia</taxon>
        <taxon>Spirochaetales</taxon>
        <taxon>environmental samples</taxon>
    </lineage>
</organism>
<comment type="similarity">
    <text evidence="2 9">Belongs to the NAPRTase family.</text>
</comment>
<evidence type="ECO:0000256" key="4">
    <source>
        <dbReference type="ARBA" id="ARBA00022553"/>
    </source>
</evidence>
<dbReference type="PANTHER" id="PTHR11098:SF1">
    <property type="entry name" value="NICOTINATE PHOSPHORIBOSYLTRANSFERASE"/>
    <property type="match status" value="1"/>
</dbReference>
<keyword evidence="12" id="KW-0328">Glycosyltransferase</keyword>
<evidence type="ECO:0000256" key="7">
    <source>
        <dbReference type="ARBA" id="ARBA00022679"/>
    </source>
</evidence>
<dbReference type="UniPathway" id="UPA00253">
    <property type="reaction ID" value="UER00457"/>
</dbReference>
<dbReference type="AlphaFoldDB" id="A0A3P3XLU9"/>
<evidence type="ECO:0000256" key="8">
    <source>
        <dbReference type="ARBA" id="ARBA00048668"/>
    </source>
</evidence>
<dbReference type="NCBIfam" id="TIGR01513">
    <property type="entry name" value="NAPRTase_put"/>
    <property type="match status" value="1"/>
</dbReference>
<dbReference type="NCBIfam" id="NF006695">
    <property type="entry name" value="PRK09243.1-2"/>
    <property type="match status" value="1"/>
</dbReference>
<evidence type="ECO:0000313" key="12">
    <source>
        <dbReference type="EMBL" id="SLM15758.1"/>
    </source>
</evidence>
<name>A0A3P3XLU9_9SPIR</name>
<sequence length="482" mass="54101">MNCLYQSALFTDFYELTMAQGYWKRRMTMPVVFDYFFRRHPFGGGYSVFAGLATLIEALEDFAFSREDLDYLATLGLFEKEFLEYLSSFRFKGTIYAAREGEIVFPQEPLLRVEADLITAQIVEGLVLNVLNFQSLIATKAARVWNASRRGAIMEFGLRRAQGADGALSASRAAFIGGAVGTSNTLAGKEYGIPVLGTMAHSWVMSYASELEAFNAYADIYPKNTVFLIDTYNSLESGIVNAIEAGKKLKEKGLSFGVRLDSGDIDYLSRMIRSRLDEAGLQDVKIVVSNELNEEIIESLVDDKAPIDVWGVGTNLVTGGDEAAFTGVYKLSAIDPEGEKRPVMKFSDNPEKSTNPGVKNLWRMYDEKGSARLDLISCSEEEIQEGTEYIVHHPSADWRQLKIVPARIEPLLFKVMDHGVRVLDLPDIKECQAFMKERIKSFDSTYLRLLNPHIYKVSITDRLYDLKVSLINAFLKQKLSKS</sequence>
<dbReference type="GO" id="GO:0034355">
    <property type="term" value="P:NAD+ biosynthetic process via the salvage pathway"/>
    <property type="evidence" value="ECO:0007669"/>
    <property type="project" value="UniProtKB-ARBA"/>
</dbReference>
<dbReference type="CDD" id="cd01570">
    <property type="entry name" value="NAPRTase_A"/>
    <property type="match status" value="1"/>
</dbReference>
<evidence type="ECO:0000256" key="2">
    <source>
        <dbReference type="ARBA" id="ARBA00010897"/>
    </source>
</evidence>
<dbReference type="GO" id="GO:0004516">
    <property type="term" value="F:nicotinate phosphoribosyltransferase activity"/>
    <property type="evidence" value="ECO:0007669"/>
    <property type="project" value="UniProtKB-UniRule"/>
</dbReference>
<evidence type="ECO:0000256" key="1">
    <source>
        <dbReference type="ARBA" id="ARBA00004952"/>
    </source>
</evidence>
<protein>
    <recommendedName>
        <fullName evidence="3 9">Nicotinate phosphoribosyltransferase</fullName>
        <ecNumber evidence="3 9">6.3.4.21</ecNumber>
    </recommendedName>
</protein>
<dbReference type="FunFam" id="3.20.20.70:FF:000076">
    <property type="entry name" value="Nicotinate phosphoribosyltransferase"/>
    <property type="match status" value="1"/>
</dbReference>
<dbReference type="EC" id="6.3.4.21" evidence="3 9"/>
<dbReference type="Gene3D" id="3.20.20.70">
    <property type="entry name" value="Aldolase class I"/>
    <property type="match status" value="1"/>
</dbReference>
<dbReference type="Pfam" id="PF17956">
    <property type="entry name" value="NAPRTase_C"/>
    <property type="match status" value="1"/>
</dbReference>
<evidence type="ECO:0000259" key="11">
    <source>
        <dbReference type="Pfam" id="PF17956"/>
    </source>
</evidence>
<dbReference type="PANTHER" id="PTHR11098">
    <property type="entry name" value="NICOTINATE PHOSPHORIBOSYLTRANSFERASE"/>
    <property type="match status" value="1"/>
</dbReference>
<dbReference type="GO" id="GO:0005829">
    <property type="term" value="C:cytosol"/>
    <property type="evidence" value="ECO:0007669"/>
    <property type="project" value="TreeGrafter"/>
</dbReference>
<evidence type="ECO:0000256" key="5">
    <source>
        <dbReference type="ARBA" id="ARBA00022598"/>
    </source>
</evidence>
<dbReference type="InterPro" id="IPR007229">
    <property type="entry name" value="Nic_PRibTrfase-Fam"/>
</dbReference>
<dbReference type="NCBIfam" id="NF009131">
    <property type="entry name" value="PRK12484.1"/>
    <property type="match status" value="1"/>
</dbReference>
<accession>A0A3P3XLU9</accession>
<feature type="domain" description="Nicotinate phosphoribosyltransferase C-terminal" evidence="11">
    <location>
        <begin position="359"/>
        <end position="467"/>
    </location>
</feature>
<comment type="catalytic activity">
    <reaction evidence="8 9">
        <text>5-phospho-alpha-D-ribose 1-diphosphate + nicotinate + ATP + H2O = nicotinate beta-D-ribonucleotide + ADP + phosphate + diphosphate</text>
        <dbReference type="Rhea" id="RHEA:36163"/>
        <dbReference type="ChEBI" id="CHEBI:15377"/>
        <dbReference type="ChEBI" id="CHEBI:30616"/>
        <dbReference type="ChEBI" id="CHEBI:32544"/>
        <dbReference type="ChEBI" id="CHEBI:33019"/>
        <dbReference type="ChEBI" id="CHEBI:43474"/>
        <dbReference type="ChEBI" id="CHEBI:57502"/>
        <dbReference type="ChEBI" id="CHEBI:58017"/>
        <dbReference type="ChEBI" id="CHEBI:456216"/>
        <dbReference type="EC" id="6.3.4.21"/>
    </reaction>
</comment>
<evidence type="ECO:0000259" key="10">
    <source>
        <dbReference type="Pfam" id="PF17767"/>
    </source>
</evidence>
<proteinExistence type="inferred from homology"/>
<keyword evidence="5 9" id="KW-0436">Ligase</keyword>
<dbReference type="InterPro" id="IPR013785">
    <property type="entry name" value="Aldolase_TIM"/>
</dbReference>
<evidence type="ECO:0000256" key="6">
    <source>
        <dbReference type="ARBA" id="ARBA00022642"/>
    </source>
</evidence>
<dbReference type="GO" id="GO:0047280">
    <property type="term" value="F:nicotinamide phosphoribosyltransferase activity"/>
    <property type="evidence" value="ECO:0007669"/>
    <property type="project" value="UniProtKB-ARBA"/>
</dbReference>
<dbReference type="SUPFAM" id="SSF54675">
    <property type="entry name" value="Nicotinate/Quinolinate PRTase N-terminal domain-like"/>
    <property type="match status" value="1"/>
</dbReference>
<comment type="pathway">
    <text evidence="1 9">Cofactor biosynthesis; NAD(+) biosynthesis; nicotinate D-ribonucleotide from nicotinate: step 1/1.</text>
</comment>
<feature type="domain" description="Nicotinate phosphoribosyltransferase N-terminal" evidence="10">
    <location>
        <begin position="9"/>
        <end position="132"/>
    </location>
</feature>
<dbReference type="InterPro" id="IPR006405">
    <property type="entry name" value="Nic_PRibTrfase_pncB"/>
</dbReference>
<dbReference type="InterPro" id="IPR040727">
    <property type="entry name" value="NAPRTase_N"/>
</dbReference>
<dbReference type="Gene3D" id="3.20.140.10">
    <property type="entry name" value="nicotinate phosphoribosyltransferase"/>
    <property type="match status" value="1"/>
</dbReference>
<keyword evidence="7 9" id="KW-0808">Transferase</keyword>
<dbReference type="InterPro" id="IPR036068">
    <property type="entry name" value="Nicotinate_pribotase-like_C"/>
</dbReference>
<evidence type="ECO:0000256" key="3">
    <source>
        <dbReference type="ARBA" id="ARBA00013236"/>
    </source>
</evidence>
<gene>
    <name evidence="12" type="ORF">SPIROBIBN47_80006</name>
</gene>
<dbReference type="EMBL" id="FWDM01000040">
    <property type="protein sequence ID" value="SLM15758.1"/>
    <property type="molecule type" value="Genomic_DNA"/>
</dbReference>
<comment type="function">
    <text evidence="9">Catalyzes the first step in the biosynthesis of NAD from nicotinic acid, the ATP-dependent synthesis of beta-nicotinate D-ribonucleotide from nicotinate and 5-phospho-D-ribose 1-phosphate.</text>
</comment>
<dbReference type="SUPFAM" id="SSF51690">
    <property type="entry name" value="Nicotinate/Quinolinate PRTase C-terminal domain-like"/>
    <property type="match status" value="1"/>
</dbReference>
<dbReference type="PIRSF" id="PIRSF000484">
    <property type="entry name" value="NAPRT"/>
    <property type="match status" value="1"/>
</dbReference>
<reference evidence="12" key="1">
    <citation type="submission" date="2017-02" db="EMBL/GenBank/DDBJ databases">
        <authorList>
            <person name="Regsiter A."/>
            <person name="William W."/>
        </authorList>
    </citation>
    <scope>NUCLEOTIDE SEQUENCE</scope>
    <source>
        <strain evidence="12">Bib</strain>
    </source>
</reference>
<keyword evidence="6 9" id="KW-0662">Pyridine nucleotide biosynthesis</keyword>
<comment type="PTM">
    <text evidence="9">Transiently phosphorylated on a His residue during the reaction cycle. Phosphorylation strongly increases the affinity for substrates and increases the rate of nicotinate D-ribonucleotide production. Dephosphorylation regenerates the low-affinity form of the enzyme, leading to product release.</text>
</comment>
<dbReference type="Pfam" id="PF17767">
    <property type="entry name" value="NAPRTase_N"/>
    <property type="match status" value="1"/>
</dbReference>
<keyword evidence="4" id="KW-0597">Phosphoprotein</keyword>